<dbReference type="GO" id="GO:0005768">
    <property type="term" value="C:endosome"/>
    <property type="evidence" value="ECO:0007669"/>
    <property type="project" value="TreeGrafter"/>
</dbReference>
<dbReference type="WBParaSite" id="TCONS_00004265.p1">
    <property type="protein sequence ID" value="TCONS_00004265.p1"/>
    <property type="gene ID" value="XLOC_001495"/>
</dbReference>
<evidence type="ECO:0000256" key="2">
    <source>
        <dbReference type="SAM" id="MobiDB-lite"/>
    </source>
</evidence>
<dbReference type="PANTHER" id="PTHR23030:SF39">
    <property type="entry name" value="PROGRAMMED CELL DEATH 6-INTERACTING PROTEIN"/>
    <property type="match status" value="1"/>
</dbReference>
<name>A0AAF5CZE7_STRER</name>
<feature type="coiled-coil region" evidence="1">
    <location>
        <begin position="548"/>
        <end position="582"/>
    </location>
</feature>
<dbReference type="InterPro" id="IPR038499">
    <property type="entry name" value="BRO1_sf"/>
</dbReference>
<organism evidence="4 5">
    <name type="scientific">Strongyloides stercoralis</name>
    <name type="common">Threadworm</name>
    <dbReference type="NCBI Taxonomy" id="6248"/>
    <lineage>
        <taxon>Eukaryota</taxon>
        <taxon>Metazoa</taxon>
        <taxon>Ecdysozoa</taxon>
        <taxon>Nematoda</taxon>
        <taxon>Chromadorea</taxon>
        <taxon>Rhabditida</taxon>
        <taxon>Tylenchina</taxon>
        <taxon>Panagrolaimomorpha</taxon>
        <taxon>Strongyloidoidea</taxon>
        <taxon>Strongyloididae</taxon>
        <taxon>Strongyloides</taxon>
    </lineage>
</organism>
<dbReference type="Gene3D" id="1.20.120.560">
    <property type="entry name" value="alix/aip1 in complex with the ypdl late domain"/>
    <property type="match status" value="1"/>
</dbReference>
<dbReference type="Pfam" id="PF13949">
    <property type="entry name" value="ALIX_LYPXL_bnd"/>
    <property type="match status" value="1"/>
</dbReference>
<sequence>MVTFIQIPLKSTNEVDLVKPLKNFVKTFYKLNDDQKNEIHEAINELNKLRSKACCQGVEKSQAVLDLLLRYCDQLFAIENKLTITQTTNPVAFKWKDAFDKGSVFFSRASLTISDSSFERAAVLFNCGAMMSIIASSQLLNTDEELKSTAKLFQQASGIFSYLKDHVLGMVPQDPTLDLMPDTLASLSALMLAQAQEAIYIKAKKDQMKQTALVQLAAQCSEFYREAKSLMTREIVKGIWDKEWLNTISGKELAMNALGQYHQSQVAFDQKIIGETISRLNESIVLFKKASDYISSSWYAPDLELSKLGLEKAKKENDMIYHEIIPDVKTLPPLKKATIAKVIPYTRPLFPRFKDMFETLVPIEIQTAMSSFESRKEQRANMEVGRLREYTEVMNAILSSLNLPAALDDVTNHEKCPESIRQKSMKVKTEGGAGTIDTLIGQIPELYNNNLAILNETEKLLKEEKQTDDELREKFKDKWTRTKSEDLTGPLIQQIQKYRGILATASNADQVVKKRYDDNKHGIEILSKPENELINLIPNISDSSVNQNSETINKLRNLLDQTKDIQKERKKLEDKIKNVKIDVADKFLKARNDASGGHFNEEEISNNEIQKAFSDIIKEVDSSLKLQDDVLKEVEVVNRKFVQEKGFGNSDRDQMLKQLASAADVFNTLKSNLNEGHKFYNDLTPLLVSLQQNVSDFCFARQTEKEDLMKQVQQSIISGKGLSAMVSKKMNDFQGYVKQQIDEQRRALANKVYHENASSKQAPPRPPPPTVSGTETPPIPPPRTSTQTEQQATNQGVSNPQQPFYMGQQQPFNPYGTYNPYTAPPYFSGYPPQPQFGQPYACPYPVAYPGTYPGAGYAPQAPYNGAPQQQQQPDQQSITIIILQKNMTTTIISSNYQKFIMAFEMLNETTFEMKKQIRQQKYGFEYYTRYLEKTYFIRALYFQATIGDVNKNSISMAFTMTSNNSELLTLLFSNLEDSGKKEVPSSGGSNIIDKESQLPSPPSLLPEQSIKQRRRSRVIRNFSKIKEFYSISEFEIWLNEQKMWSVGTKNELKDRIIQNYRCKFSRKSKTDCMKSIRLIKYHNEDIYSLEESDNAHDHSIITLSKKDFPDPSYDSDKKLSPIEGGAIKSGQLCQNNTLVEILNGDDTPPSISPNNMENSSKKSYDETIKSSGDSSTLPNYSYKNSNNNIHPSTLIESQQKLYNFKSSSPQNVLFKLLKGDDNQTSPKTSLLSVSPSLSIRPQSAPVVVSSYRFVATFRDKATFQQWFFPISNEWIKKSKDYESDKSIKYFICTYNVINNNNNNNTSKKEQSSDSINYCPATLRVTSYNLKEEILVEDSVERHNHGGEEKYDKSFESHEDVYMGSNIKTYNNSSNLIIDNKSSSEEPINMVKNRNEKFYLSSHSIKGVKRKRIKRNKFKKLLNYSFTSINEAIEWISLNKPNFKSHIRKILNDNEQIYYICSMYGRGYTKCRKQYRIVHEYSKNYIYIEESRNSHNHEIVMPPSKDGENLYDDEDSYMWRWIHGNGIFNEWEKLKNMKKEDAEELFISEWDKLKGMLPNYMKYWKLLHNPQFSEDELEAKRLELSIPEDENKNNENEDTYQDIEWIIDSSIESSDEEDNNM</sequence>
<feature type="region of interest" description="Disordered" evidence="2">
    <location>
        <begin position="753"/>
        <end position="811"/>
    </location>
</feature>
<proteinExistence type="predicted"/>
<evidence type="ECO:0000256" key="1">
    <source>
        <dbReference type="SAM" id="Coils"/>
    </source>
</evidence>
<dbReference type="Proteomes" id="UP000035681">
    <property type="component" value="Unplaced"/>
</dbReference>
<evidence type="ECO:0000313" key="5">
    <source>
        <dbReference type="WBParaSite" id="TCONS_00004265.p1"/>
    </source>
</evidence>
<dbReference type="Pfam" id="PF03097">
    <property type="entry name" value="BRO1"/>
    <property type="match status" value="1"/>
</dbReference>
<feature type="compositionally biased region" description="Polar residues" evidence="2">
    <location>
        <begin position="1169"/>
        <end position="1180"/>
    </location>
</feature>
<dbReference type="Gene3D" id="1.20.140.50">
    <property type="entry name" value="alix/aip1 like domains"/>
    <property type="match status" value="1"/>
</dbReference>
<feature type="compositionally biased region" description="Polar residues" evidence="2">
    <location>
        <begin position="784"/>
        <end position="811"/>
    </location>
</feature>
<keyword evidence="1" id="KW-0175">Coiled coil</keyword>
<dbReference type="GO" id="GO:0000281">
    <property type="term" value="P:mitotic cytokinesis"/>
    <property type="evidence" value="ECO:0007669"/>
    <property type="project" value="TreeGrafter"/>
</dbReference>
<accession>A0AAF5CZE7</accession>
<feature type="domain" description="BRO1" evidence="3">
    <location>
        <begin position="3"/>
        <end position="394"/>
    </location>
</feature>
<feature type="region of interest" description="Disordered" evidence="2">
    <location>
        <begin position="981"/>
        <end position="1010"/>
    </location>
</feature>
<dbReference type="PROSITE" id="PS51180">
    <property type="entry name" value="BRO1"/>
    <property type="match status" value="1"/>
</dbReference>
<dbReference type="PANTHER" id="PTHR23030">
    <property type="entry name" value="PCD6 INTERACTING PROTEIN-RELATED"/>
    <property type="match status" value="1"/>
</dbReference>
<keyword evidence="4" id="KW-1185">Reference proteome</keyword>
<feature type="compositionally biased region" description="Basic and acidic residues" evidence="2">
    <location>
        <begin position="1159"/>
        <end position="1168"/>
    </location>
</feature>
<feature type="region of interest" description="Disordered" evidence="2">
    <location>
        <begin position="1143"/>
        <end position="1180"/>
    </location>
</feature>
<evidence type="ECO:0000259" key="3">
    <source>
        <dbReference type="PROSITE" id="PS51180"/>
    </source>
</evidence>
<dbReference type="AlphaFoldDB" id="A0AAF5CZE7"/>
<reference evidence="5" key="1">
    <citation type="submission" date="2024-02" db="UniProtKB">
        <authorList>
            <consortium name="WormBaseParasite"/>
        </authorList>
    </citation>
    <scope>IDENTIFICATION</scope>
</reference>
<protein>
    <submittedName>
        <fullName evidence="5">BRO1 domain-containing protein</fullName>
    </submittedName>
</protein>
<dbReference type="InterPro" id="IPR004328">
    <property type="entry name" value="BRO1_dom"/>
</dbReference>
<dbReference type="InterPro" id="IPR025304">
    <property type="entry name" value="ALIX_V_dom"/>
</dbReference>
<dbReference type="SMART" id="SM01041">
    <property type="entry name" value="BRO1"/>
    <property type="match status" value="1"/>
</dbReference>
<evidence type="ECO:0000313" key="4">
    <source>
        <dbReference type="Proteomes" id="UP000035681"/>
    </source>
</evidence>
<dbReference type="Gene3D" id="1.25.40.280">
    <property type="entry name" value="alix/aip1 like domains"/>
    <property type="match status" value="1"/>
</dbReference>